<keyword evidence="4" id="KW-1185">Reference proteome</keyword>
<keyword evidence="1" id="KW-0472">Membrane</keyword>
<feature type="transmembrane region" description="Helical" evidence="1">
    <location>
        <begin position="174"/>
        <end position="199"/>
    </location>
</feature>
<accession>A0A4S4MZC1</accession>
<comment type="caution">
    <text evidence="3">The sequence shown here is derived from an EMBL/GenBank/DDBJ whole genome shotgun (WGS) entry which is preliminary data.</text>
</comment>
<dbReference type="Proteomes" id="UP000308730">
    <property type="component" value="Unassembled WGS sequence"/>
</dbReference>
<sequence>MSILGLHLHVWFCLWIATICTLSPVSAYIPASPVNGTVVPPDASGTNGTAASFLNLQWFGGGYQEKISYQLVGAESDGVNKYVVRLSLIPLKYQYGAINVTKYGHYDPLLLNQSAAQINATIANGTINSKGFMFATLLAFNATGTDTDSGTDGTGVDGTNDNVSSGHTTSLAMIILYAITGCVSALFCIVIVSGAVRAIRHPERYGPRHGGDDLPGQFSAQSRARGLTRAILDTFPVVKFGGSEEAGAPVGPYGKDIESAGSRSSVDLVNTGGKLEGVEMREVGSHWEGEEGRKEDGGDVQVIEDGIAFTLFFST</sequence>
<feature type="signal peptide" evidence="2">
    <location>
        <begin position="1"/>
        <end position="27"/>
    </location>
</feature>
<keyword evidence="1" id="KW-0812">Transmembrane</keyword>
<dbReference type="EMBL" id="SGPM01000050">
    <property type="protein sequence ID" value="THH31335.1"/>
    <property type="molecule type" value="Genomic_DNA"/>
</dbReference>
<name>A0A4S4MZC1_9APHY</name>
<dbReference type="OrthoDB" id="8062037at2759"/>
<proteinExistence type="predicted"/>
<evidence type="ECO:0000313" key="3">
    <source>
        <dbReference type="EMBL" id="THH31335.1"/>
    </source>
</evidence>
<evidence type="ECO:0000256" key="2">
    <source>
        <dbReference type="SAM" id="SignalP"/>
    </source>
</evidence>
<reference evidence="3 4" key="1">
    <citation type="submission" date="2019-02" db="EMBL/GenBank/DDBJ databases">
        <title>Genome sequencing of the rare red list fungi Antrodiella citrinella (Flaviporus citrinellus).</title>
        <authorList>
            <person name="Buettner E."/>
            <person name="Kellner H."/>
        </authorList>
    </citation>
    <scope>NUCLEOTIDE SEQUENCE [LARGE SCALE GENOMIC DNA]</scope>
    <source>
        <strain evidence="3 4">DSM 108506</strain>
    </source>
</reference>
<keyword evidence="2" id="KW-0732">Signal</keyword>
<evidence type="ECO:0000256" key="1">
    <source>
        <dbReference type="SAM" id="Phobius"/>
    </source>
</evidence>
<feature type="chain" id="PRO_5020399852" evidence="2">
    <location>
        <begin position="28"/>
        <end position="315"/>
    </location>
</feature>
<gene>
    <name evidence="3" type="ORF">EUX98_g2841</name>
</gene>
<organism evidence="3 4">
    <name type="scientific">Antrodiella citrinella</name>
    <dbReference type="NCBI Taxonomy" id="2447956"/>
    <lineage>
        <taxon>Eukaryota</taxon>
        <taxon>Fungi</taxon>
        <taxon>Dikarya</taxon>
        <taxon>Basidiomycota</taxon>
        <taxon>Agaricomycotina</taxon>
        <taxon>Agaricomycetes</taxon>
        <taxon>Polyporales</taxon>
        <taxon>Steccherinaceae</taxon>
        <taxon>Antrodiella</taxon>
    </lineage>
</organism>
<evidence type="ECO:0000313" key="4">
    <source>
        <dbReference type="Proteomes" id="UP000308730"/>
    </source>
</evidence>
<keyword evidence="1" id="KW-1133">Transmembrane helix</keyword>
<dbReference type="AlphaFoldDB" id="A0A4S4MZC1"/>
<protein>
    <submittedName>
        <fullName evidence="3">Uncharacterized protein</fullName>
    </submittedName>
</protein>